<dbReference type="CDD" id="cd05387">
    <property type="entry name" value="BY-kinase"/>
    <property type="match status" value="1"/>
</dbReference>
<dbReference type="eggNOG" id="COG3206">
    <property type="taxonomic scope" value="Bacteria"/>
</dbReference>
<dbReference type="PANTHER" id="PTHR32309:SF13">
    <property type="entry name" value="FERRIC ENTEROBACTIN TRANSPORT PROTEIN FEPE"/>
    <property type="match status" value="1"/>
</dbReference>
<dbReference type="Proteomes" id="UP000000268">
    <property type="component" value="Chromosome"/>
</dbReference>
<dbReference type="RefSeq" id="WP_012165111.1">
    <property type="nucleotide sequence ID" value="NC_009925.1"/>
</dbReference>
<name>B0C3J8_ACAM1</name>
<keyword evidence="4" id="KW-0812">Transmembrane</keyword>
<accession>B0C3J8</accession>
<dbReference type="Pfam" id="PF10609">
    <property type="entry name" value="ParA"/>
    <property type="match status" value="1"/>
</dbReference>
<dbReference type="STRING" id="329726.AM1_4861"/>
<dbReference type="EMBL" id="CP000828">
    <property type="protein sequence ID" value="ABW29832.1"/>
    <property type="molecule type" value="Genomic_DNA"/>
</dbReference>
<feature type="transmembrane region" description="Helical" evidence="4">
    <location>
        <begin position="56"/>
        <end position="74"/>
    </location>
</feature>
<evidence type="ECO:0008006" key="7">
    <source>
        <dbReference type="Google" id="ProtNLM"/>
    </source>
</evidence>
<keyword evidence="2" id="KW-0067">ATP-binding</keyword>
<dbReference type="InterPro" id="IPR050445">
    <property type="entry name" value="Bact_polysacc_biosynth/exp"/>
</dbReference>
<sequence length="779" mass="85851">MKPSPNSKMTRLQRLETVKETPTPSLTLLPQSFQAGVEEEGGLNLGQLFGAIRRRFPVVVLVTAAVAVSTLYWSRTRPSSYQGQFRLLIEPVTAESEVVSAISGNNTPVNAQDLGNAQASQTVLDYPTQIQILLSPQILQPIADKLSPQYPNLSYKKLAKNLTIERVAENKAPTKILSVTLDAADPDSAKVIAAEVAQQYTDYSVNERQTNLRRAIQFVDQQLPKAEGQVRQFEQLLQRFREQYQLLDPATFGGQVSSQAGAIQGQLAENQIQLMETRQLYTTLQQQLKLTPSGAEAATVLTESPSYQKLRAQLQEIESQLAIRSAELTSNHPEVVDLREQRSKLLPLINQAARNSLGRNLSSTIPDTAALPYQNSLRKGMSQQFVDAAVQLQVLEAKRQGILRAQSSLQQKMGQLPAITRQYENLQRKLQIANDTYRKFLEKREELLINAARNEVPWELLGKPSVRTITNANLPRDLALGTMLGLLLGVGIAILLDRTNDAIHSLQDLRAELKRPILGIIPQQKQLEETPFLSSESDFLKSEVGLALLEQKEQPSLLNNEQFSLANLSNFANNKKASEYSYSPFLEAFRSLYSQLHLLNPDLPISSLVISSCSPQEGKSTTSMHLAQAAAAMGRRVLLVDADLRAPSLSRVLNLPNSPGLSDLMATEGNLQSTIHPLPGTENLFVLTAGMLPSDPTRILASQKMQKLMGVFAEQFDLVIYDCPPLNLADPTIIAPQTDGLMVVAHLGSVPRSLLKESLRMLEIAQIPILGVVANGIKN</sequence>
<dbReference type="GO" id="GO:0005886">
    <property type="term" value="C:plasma membrane"/>
    <property type="evidence" value="ECO:0007669"/>
    <property type="project" value="TreeGrafter"/>
</dbReference>
<dbReference type="NCBIfam" id="TIGR01007">
    <property type="entry name" value="eps_fam"/>
    <property type="match status" value="1"/>
</dbReference>
<evidence type="ECO:0000256" key="3">
    <source>
        <dbReference type="SAM" id="Coils"/>
    </source>
</evidence>
<feature type="coiled-coil region" evidence="3">
    <location>
        <begin position="409"/>
        <end position="443"/>
    </location>
</feature>
<evidence type="ECO:0000256" key="1">
    <source>
        <dbReference type="ARBA" id="ARBA00022741"/>
    </source>
</evidence>
<keyword evidence="1" id="KW-0547">Nucleotide-binding</keyword>
<evidence type="ECO:0000256" key="2">
    <source>
        <dbReference type="ARBA" id="ARBA00022840"/>
    </source>
</evidence>
<dbReference type="AlphaFoldDB" id="B0C3J8"/>
<proteinExistence type="predicted"/>
<keyword evidence="4" id="KW-1133">Transmembrane helix</keyword>
<evidence type="ECO:0000256" key="4">
    <source>
        <dbReference type="SAM" id="Phobius"/>
    </source>
</evidence>
<dbReference type="GO" id="GO:0004713">
    <property type="term" value="F:protein tyrosine kinase activity"/>
    <property type="evidence" value="ECO:0007669"/>
    <property type="project" value="TreeGrafter"/>
</dbReference>
<keyword evidence="4" id="KW-0472">Membrane</keyword>
<dbReference type="Gene3D" id="3.40.50.300">
    <property type="entry name" value="P-loop containing nucleotide triphosphate hydrolases"/>
    <property type="match status" value="1"/>
</dbReference>
<evidence type="ECO:0000313" key="6">
    <source>
        <dbReference type="Proteomes" id="UP000000268"/>
    </source>
</evidence>
<dbReference type="HOGENOM" id="CLU_009912_2_2_3"/>
<protein>
    <recommendedName>
        <fullName evidence="7">Capsular exopolysaccharide family protein</fullName>
    </recommendedName>
</protein>
<keyword evidence="6" id="KW-1185">Reference proteome</keyword>
<dbReference type="InterPro" id="IPR033756">
    <property type="entry name" value="YlxH/NBP35"/>
</dbReference>
<organism evidence="5 6">
    <name type="scientific">Acaryochloris marina (strain MBIC 11017)</name>
    <dbReference type="NCBI Taxonomy" id="329726"/>
    <lineage>
        <taxon>Bacteria</taxon>
        <taxon>Bacillati</taxon>
        <taxon>Cyanobacteriota</taxon>
        <taxon>Cyanophyceae</taxon>
        <taxon>Acaryochloridales</taxon>
        <taxon>Acaryochloridaceae</taxon>
        <taxon>Acaryochloris</taxon>
    </lineage>
</organism>
<dbReference type="GO" id="GO:0005524">
    <property type="term" value="F:ATP binding"/>
    <property type="evidence" value="ECO:0007669"/>
    <property type="project" value="UniProtKB-KW"/>
</dbReference>
<gene>
    <name evidence="5" type="ordered locus">AM1_4861</name>
</gene>
<dbReference type="SUPFAM" id="SSF52540">
    <property type="entry name" value="P-loop containing nucleoside triphosphate hydrolases"/>
    <property type="match status" value="1"/>
</dbReference>
<keyword evidence="3" id="KW-0175">Coiled coil</keyword>
<dbReference type="eggNOG" id="COG0489">
    <property type="taxonomic scope" value="Bacteria"/>
</dbReference>
<dbReference type="KEGG" id="amr:AM1_4861"/>
<dbReference type="InterPro" id="IPR005702">
    <property type="entry name" value="Wzc-like_C"/>
</dbReference>
<evidence type="ECO:0000313" key="5">
    <source>
        <dbReference type="EMBL" id="ABW29832.1"/>
    </source>
</evidence>
<dbReference type="InterPro" id="IPR027417">
    <property type="entry name" value="P-loop_NTPase"/>
</dbReference>
<reference evidence="5 6" key="1">
    <citation type="journal article" date="2008" name="Proc. Natl. Acad. Sci. U.S.A.">
        <title>Niche adaptation and genome expansion in the chlorophyll d-producing cyanobacterium Acaryochloris marina.</title>
        <authorList>
            <person name="Swingley W.D."/>
            <person name="Chen M."/>
            <person name="Cheung P.C."/>
            <person name="Conrad A.L."/>
            <person name="Dejesa L.C."/>
            <person name="Hao J."/>
            <person name="Honchak B.M."/>
            <person name="Karbach L.E."/>
            <person name="Kurdoglu A."/>
            <person name="Lahiri S."/>
            <person name="Mastrian S.D."/>
            <person name="Miyashita H."/>
            <person name="Page L."/>
            <person name="Ramakrishna P."/>
            <person name="Satoh S."/>
            <person name="Sattley W.M."/>
            <person name="Shimada Y."/>
            <person name="Taylor H.L."/>
            <person name="Tomo T."/>
            <person name="Tsuchiya T."/>
            <person name="Wang Z.T."/>
            <person name="Raymond J."/>
            <person name="Mimuro M."/>
            <person name="Blankenship R.E."/>
            <person name="Touchman J.W."/>
        </authorList>
    </citation>
    <scope>NUCLEOTIDE SEQUENCE [LARGE SCALE GENOMIC DNA]</scope>
    <source>
        <strain evidence="6">MBIC 11017</strain>
    </source>
</reference>
<dbReference type="PANTHER" id="PTHR32309">
    <property type="entry name" value="TYROSINE-PROTEIN KINASE"/>
    <property type="match status" value="1"/>
</dbReference>